<dbReference type="InterPro" id="IPR050339">
    <property type="entry name" value="CC_SR_Kinase"/>
</dbReference>
<evidence type="ECO:0000259" key="8">
    <source>
        <dbReference type="PROSITE" id="PS50011"/>
    </source>
</evidence>
<feature type="domain" description="Protein kinase" evidence="8">
    <location>
        <begin position="146"/>
        <end position="508"/>
    </location>
</feature>
<gene>
    <name evidence="9" type="ORF">I350_00870</name>
</gene>
<feature type="transmembrane region" description="Helical" evidence="7">
    <location>
        <begin position="624"/>
        <end position="640"/>
    </location>
</feature>
<proteinExistence type="inferred from homology"/>
<dbReference type="PANTHER" id="PTHR11042">
    <property type="entry name" value="EUKARYOTIC TRANSLATION INITIATION FACTOR 2-ALPHA KINASE EIF2-ALPHA KINASE -RELATED"/>
    <property type="match status" value="1"/>
</dbReference>
<evidence type="ECO:0000256" key="7">
    <source>
        <dbReference type="SAM" id="Phobius"/>
    </source>
</evidence>
<keyword evidence="4" id="KW-0067">ATP-binding</keyword>
<dbReference type="InterPro" id="IPR008271">
    <property type="entry name" value="Ser/Thr_kinase_AS"/>
</dbReference>
<feature type="region of interest" description="Disordered" evidence="6">
    <location>
        <begin position="292"/>
        <end position="312"/>
    </location>
</feature>
<dbReference type="GO" id="GO:0005634">
    <property type="term" value="C:nucleus"/>
    <property type="evidence" value="ECO:0007669"/>
    <property type="project" value="TreeGrafter"/>
</dbReference>
<evidence type="ECO:0000256" key="4">
    <source>
        <dbReference type="ARBA" id="ARBA00022840"/>
    </source>
</evidence>
<dbReference type="InterPro" id="IPR000719">
    <property type="entry name" value="Prot_kinase_dom"/>
</dbReference>
<dbReference type="AlphaFoldDB" id="A0A1E3KG65"/>
<evidence type="ECO:0000256" key="3">
    <source>
        <dbReference type="ARBA" id="ARBA00022777"/>
    </source>
</evidence>
<dbReference type="GO" id="GO:0005737">
    <property type="term" value="C:cytoplasm"/>
    <property type="evidence" value="ECO:0007669"/>
    <property type="project" value="TreeGrafter"/>
</dbReference>
<feature type="transmembrane region" description="Helical" evidence="7">
    <location>
        <begin position="596"/>
        <end position="618"/>
    </location>
</feature>
<evidence type="ECO:0000313" key="9">
    <source>
        <dbReference type="EMBL" id="ODO12084.1"/>
    </source>
</evidence>
<evidence type="ECO:0000256" key="1">
    <source>
        <dbReference type="ARBA" id="ARBA00022679"/>
    </source>
</evidence>
<sequence>MSLIPEHAWEAIGHTENQLILYHPASHALQVRNQPHHDHFLSDNITGSTISAGKNLETEEDQVSPILLCPSCARPLPTGAGDVPEGLAGGSRHPAPANYFRVLEQVHGSTGAFADETTPPPFQNAYDDDADTSQDLPSRGYYARFFHEEKRLGMGAAGSVFLATHHIDGDVLGKSLWQYAVKKIAIGRSKSYLHKMLREVRLLGALRHPNIIAYHHAWIDTTRFSKQAPFPYHVYGPDVPALYVLMMYASAGNLDSYLSTRSYSHLPTNHSEGVADNESFDNLPKEERIKEFKRRRQSVRRPSENGQASGGWSRRKENRAIMLLGWEEILHLFSDIMDGLSFLHSQCILHLDLKCSNVLLHWEEGQLVPRALLSDFGTSEEMLKGNRERSGHTGTMEYMAPETLVHDALGHYRPSDSYADIWSCGMIFHKLLFLRLPYGDTEDYDALREEILAYPGFIPSEDVLWSLERRHMPPGVVDLLHRLLSLTPEKRPMAYRVKRLLSDIQEYTSQMGHQDVGSALKSETGMGEVALRRSIVDIPSDINVQPFIPPRTILTRIKSRASRSLRVATRRGYLRPHQPILPLALFSLKMISIQPAIFGANVPAWAAVLLLVLALGDLVGEKKYWSWLLVGVHAGVLYALPR</sequence>
<protein>
    <recommendedName>
        <fullName evidence="8">Protein kinase domain-containing protein</fullName>
    </recommendedName>
</protein>
<keyword evidence="7" id="KW-0812">Transmembrane</keyword>
<accession>A0A1E3KG65</accession>
<keyword evidence="7" id="KW-1133">Transmembrane helix</keyword>
<keyword evidence="3" id="KW-0418">Kinase</keyword>
<organism evidence="9 10">
    <name type="scientific">Cryptococcus amylolentus CBS 6273</name>
    <dbReference type="NCBI Taxonomy" id="1296118"/>
    <lineage>
        <taxon>Eukaryota</taxon>
        <taxon>Fungi</taxon>
        <taxon>Dikarya</taxon>
        <taxon>Basidiomycota</taxon>
        <taxon>Agaricomycotina</taxon>
        <taxon>Tremellomycetes</taxon>
        <taxon>Tremellales</taxon>
        <taxon>Cryptococcaceae</taxon>
        <taxon>Cryptococcus</taxon>
    </lineage>
</organism>
<keyword evidence="1" id="KW-0808">Transferase</keyword>
<reference evidence="9 10" key="1">
    <citation type="submission" date="2016-06" db="EMBL/GenBank/DDBJ databases">
        <title>Evolution of pathogenesis and genome organization in the Tremellales.</title>
        <authorList>
            <person name="Cuomo C."/>
            <person name="Litvintseva A."/>
            <person name="Heitman J."/>
            <person name="Chen Y."/>
            <person name="Sun S."/>
            <person name="Springer D."/>
            <person name="Dromer F."/>
            <person name="Young S."/>
            <person name="Zeng Q."/>
            <person name="Chapman S."/>
            <person name="Gujja S."/>
            <person name="Saif S."/>
            <person name="Birren B."/>
        </authorList>
    </citation>
    <scope>NUCLEOTIDE SEQUENCE [LARGE SCALE GENOMIC DNA]</scope>
    <source>
        <strain evidence="9 10">CBS 6273</strain>
    </source>
</reference>
<dbReference type="SUPFAM" id="SSF56112">
    <property type="entry name" value="Protein kinase-like (PK-like)"/>
    <property type="match status" value="1"/>
</dbReference>
<dbReference type="Gene3D" id="3.30.200.20">
    <property type="entry name" value="Phosphorylase Kinase, domain 1"/>
    <property type="match status" value="1"/>
</dbReference>
<evidence type="ECO:0000256" key="5">
    <source>
        <dbReference type="ARBA" id="ARBA00037982"/>
    </source>
</evidence>
<evidence type="ECO:0000256" key="2">
    <source>
        <dbReference type="ARBA" id="ARBA00022741"/>
    </source>
</evidence>
<dbReference type="InterPro" id="IPR011009">
    <property type="entry name" value="Kinase-like_dom_sf"/>
</dbReference>
<dbReference type="GO" id="GO:0005524">
    <property type="term" value="F:ATP binding"/>
    <property type="evidence" value="ECO:0007669"/>
    <property type="project" value="UniProtKB-KW"/>
</dbReference>
<dbReference type="PROSITE" id="PS50011">
    <property type="entry name" value="PROTEIN_KINASE_DOM"/>
    <property type="match status" value="1"/>
</dbReference>
<keyword evidence="2" id="KW-0547">Nucleotide-binding</keyword>
<dbReference type="Pfam" id="PF00069">
    <property type="entry name" value="Pkinase"/>
    <property type="match status" value="1"/>
</dbReference>
<keyword evidence="7" id="KW-0472">Membrane</keyword>
<dbReference type="PROSITE" id="PS00108">
    <property type="entry name" value="PROTEIN_KINASE_ST"/>
    <property type="match status" value="1"/>
</dbReference>
<dbReference type="Gene3D" id="1.10.510.10">
    <property type="entry name" value="Transferase(Phosphotransferase) domain 1"/>
    <property type="match status" value="1"/>
</dbReference>
<dbReference type="GO" id="GO:0004672">
    <property type="term" value="F:protein kinase activity"/>
    <property type="evidence" value="ECO:0007669"/>
    <property type="project" value="InterPro"/>
</dbReference>
<evidence type="ECO:0000256" key="6">
    <source>
        <dbReference type="SAM" id="MobiDB-lite"/>
    </source>
</evidence>
<comment type="similarity">
    <text evidence="5">Belongs to the protein kinase superfamily. Ser/Thr protein kinase family. GCN2 subfamily.</text>
</comment>
<comment type="caution">
    <text evidence="9">The sequence shown here is derived from an EMBL/GenBank/DDBJ whole genome shotgun (WGS) entry which is preliminary data.</text>
</comment>
<dbReference type="Proteomes" id="UP000095149">
    <property type="component" value="Unassembled WGS sequence"/>
</dbReference>
<dbReference type="SMART" id="SM00220">
    <property type="entry name" value="S_TKc"/>
    <property type="match status" value="1"/>
</dbReference>
<dbReference type="OrthoDB" id="1405469at2759"/>
<evidence type="ECO:0000313" key="10">
    <source>
        <dbReference type="Proteomes" id="UP000095149"/>
    </source>
</evidence>
<dbReference type="PANTHER" id="PTHR11042:SF138">
    <property type="entry name" value="SERINE_THREONINE-PROTEIN KINASE IKS1-RELATED"/>
    <property type="match status" value="1"/>
</dbReference>
<name>A0A1E3KG65_9TREE</name>
<dbReference type="EMBL" id="MEKH01000001">
    <property type="protein sequence ID" value="ODO12084.1"/>
    <property type="molecule type" value="Genomic_DNA"/>
</dbReference>